<proteinExistence type="predicted"/>
<evidence type="ECO:0000313" key="3">
    <source>
        <dbReference type="Proteomes" id="UP000180235"/>
    </source>
</evidence>
<dbReference type="KEGG" id="glt:GlitD10_0231"/>
<protein>
    <submittedName>
        <fullName evidence="2">Glutamine amidotransferase class-I</fullName>
    </submittedName>
</protein>
<dbReference type="Pfam" id="PF00117">
    <property type="entry name" value="GATase"/>
    <property type="match status" value="1"/>
</dbReference>
<dbReference type="InterPro" id="IPR044992">
    <property type="entry name" value="ChyE-like"/>
</dbReference>
<dbReference type="RefSeq" id="WP_071453259.1">
    <property type="nucleotide sequence ID" value="NZ_CP017675.1"/>
</dbReference>
<dbReference type="PANTHER" id="PTHR42695:SF5">
    <property type="entry name" value="GLUTAMINE AMIDOTRANSFERASE YLR126C-RELATED"/>
    <property type="match status" value="1"/>
</dbReference>
<evidence type="ECO:0000259" key="1">
    <source>
        <dbReference type="Pfam" id="PF00117"/>
    </source>
</evidence>
<dbReference type="CDD" id="cd01741">
    <property type="entry name" value="GATase1_1"/>
    <property type="match status" value="1"/>
</dbReference>
<gene>
    <name evidence="2" type="ORF">GlitD10_0231</name>
</gene>
<dbReference type="STRING" id="1188229.GlitD10_0231"/>
<keyword evidence="3" id="KW-1185">Reference proteome</keyword>
<dbReference type="SUPFAM" id="SSF52317">
    <property type="entry name" value="Class I glutamine amidotransferase-like"/>
    <property type="match status" value="1"/>
</dbReference>
<evidence type="ECO:0000313" key="2">
    <source>
        <dbReference type="EMBL" id="APB32532.1"/>
    </source>
</evidence>
<name>A0A1J0A9C5_9CYAN</name>
<sequence>MKFLVVKHVVVEGLGAFAPWCEQAGIGLDFVEWERGDTLPDAKNYQAVWVMGGPMNVADEAEYPWLVQEKHWIRRVVQDLQIPYMGVCLGAQLLASALGGAVGAMSAPEVGLGSVYLTQPAKEHPLWQGLPERFLALHWHGQEVQTLPPQGLLLASSDHCRVQAYAVGASAFGIQFHSEVEAHTVADWSQLPAYRCALEQGLGATACETLAQAVQDELPAMTPIARRLFDNFCAIVQERWA</sequence>
<dbReference type="Gene3D" id="3.40.50.880">
    <property type="match status" value="1"/>
</dbReference>
<dbReference type="PANTHER" id="PTHR42695">
    <property type="entry name" value="GLUTAMINE AMIDOTRANSFERASE YLR126C-RELATED"/>
    <property type="match status" value="1"/>
</dbReference>
<dbReference type="InterPro" id="IPR017926">
    <property type="entry name" value="GATASE"/>
</dbReference>
<accession>A0A1J0A9C5</accession>
<keyword evidence="2" id="KW-0808">Transferase</keyword>
<dbReference type="GO" id="GO:0016740">
    <property type="term" value="F:transferase activity"/>
    <property type="evidence" value="ECO:0007669"/>
    <property type="project" value="UniProtKB-KW"/>
</dbReference>
<dbReference type="AlphaFoldDB" id="A0A1J0A9C5"/>
<dbReference type="GO" id="GO:0005829">
    <property type="term" value="C:cytosol"/>
    <property type="evidence" value="ECO:0007669"/>
    <property type="project" value="TreeGrafter"/>
</dbReference>
<organism evidence="2 3">
    <name type="scientific">Gloeomargarita lithophora Alchichica-D10</name>
    <dbReference type="NCBI Taxonomy" id="1188229"/>
    <lineage>
        <taxon>Bacteria</taxon>
        <taxon>Bacillati</taxon>
        <taxon>Cyanobacteriota</taxon>
        <taxon>Cyanophyceae</taxon>
        <taxon>Gloeomargaritales</taxon>
        <taxon>Gloeomargaritaceae</taxon>
        <taxon>Gloeomargarita</taxon>
    </lineage>
</organism>
<feature type="domain" description="Glutamine amidotransferase" evidence="1">
    <location>
        <begin position="26"/>
        <end position="182"/>
    </location>
</feature>
<keyword evidence="2" id="KW-0315">Glutamine amidotransferase</keyword>
<dbReference type="EMBL" id="CP017675">
    <property type="protein sequence ID" value="APB32532.1"/>
    <property type="molecule type" value="Genomic_DNA"/>
</dbReference>
<dbReference type="Proteomes" id="UP000180235">
    <property type="component" value="Chromosome"/>
</dbReference>
<reference evidence="2 3" key="1">
    <citation type="submission" date="2016-10" db="EMBL/GenBank/DDBJ databases">
        <title>Description of Gloeomargarita lithophora gen. nov., sp. nov., a thylakoid-bearing basal-branching cyanobacterium with intracellular carbonates, and proposal for Gloeomargaritales ord. nov.</title>
        <authorList>
            <person name="Moreira D."/>
            <person name="Tavera R."/>
            <person name="Benzerara K."/>
            <person name="Skouri-Panet F."/>
            <person name="Couradeau E."/>
            <person name="Gerard E."/>
            <person name="Loussert C."/>
            <person name="Novelo E."/>
            <person name="Zivanovic Y."/>
            <person name="Lopez-Garcia P."/>
        </authorList>
    </citation>
    <scope>NUCLEOTIDE SEQUENCE [LARGE SCALE GENOMIC DNA]</scope>
    <source>
        <strain evidence="2 3">D10</strain>
    </source>
</reference>
<dbReference type="PROSITE" id="PS51273">
    <property type="entry name" value="GATASE_TYPE_1"/>
    <property type="match status" value="1"/>
</dbReference>
<dbReference type="InterPro" id="IPR029062">
    <property type="entry name" value="Class_I_gatase-like"/>
</dbReference>